<evidence type="ECO:0000313" key="1">
    <source>
        <dbReference type="EMBL" id="QHS86504.1"/>
    </source>
</evidence>
<sequence>MTYRLTEDWATIMQDVRDGILTSPTTASWSNGLKHGLHESSVSRDIISFMSRQIQQTATREKIIECLPTAFQQTDVKTLDGSAQEYLRELVKMGILDKTN</sequence>
<protein>
    <submittedName>
        <fullName evidence="1">Uncharacterized protein</fullName>
    </submittedName>
</protein>
<name>A0A6C0B3X9_9ZZZZ</name>
<dbReference type="EMBL" id="MN739057">
    <property type="protein sequence ID" value="QHS86504.1"/>
    <property type="molecule type" value="Genomic_DNA"/>
</dbReference>
<reference evidence="1" key="1">
    <citation type="journal article" date="2020" name="Nature">
        <title>Giant virus diversity and host interactions through global metagenomics.</title>
        <authorList>
            <person name="Schulz F."/>
            <person name="Roux S."/>
            <person name="Paez-Espino D."/>
            <person name="Jungbluth S."/>
            <person name="Walsh D.A."/>
            <person name="Denef V.J."/>
            <person name="McMahon K.D."/>
            <person name="Konstantinidis K.T."/>
            <person name="Eloe-Fadrosh E.A."/>
            <person name="Kyrpides N.C."/>
            <person name="Woyke T."/>
        </authorList>
    </citation>
    <scope>NUCLEOTIDE SEQUENCE</scope>
    <source>
        <strain evidence="1">GVMAG-M-3300009187-29</strain>
    </source>
</reference>
<dbReference type="AlphaFoldDB" id="A0A6C0B3X9"/>
<accession>A0A6C0B3X9</accession>
<proteinExistence type="predicted"/>
<organism evidence="1">
    <name type="scientific">viral metagenome</name>
    <dbReference type="NCBI Taxonomy" id="1070528"/>
    <lineage>
        <taxon>unclassified sequences</taxon>
        <taxon>metagenomes</taxon>
        <taxon>organismal metagenomes</taxon>
    </lineage>
</organism>